<sequence length="136" mass="14012">MGLVSNAILRTTAGAFILNSGLGKAKMDEETYGYLKGMASTGVPQVNKLSDKQFGQALTAAEIALGAALLCPIVPAKVAGLGLAGFGAGMLTMYFKNDDMTLEDGIRPSQEGTALAKDIFLVSSGLALITSRKGLL</sequence>
<gene>
    <name evidence="1" type="ORF">IDM49_09400</name>
</gene>
<dbReference type="RefSeq" id="WP_190724321.1">
    <property type="nucleotide sequence ID" value="NZ_CP061539.1"/>
</dbReference>
<name>A0A7H2BCN4_9MICC</name>
<keyword evidence="2" id="KW-1185">Reference proteome</keyword>
<accession>A0A7H2BCN4</accession>
<dbReference type="AlphaFoldDB" id="A0A7H2BCN4"/>
<dbReference type="Proteomes" id="UP000516404">
    <property type="component" value="Chromosome"/>
</dbReference>
<organism evidence="1 2">
    <name type="scientific">Rothia terrae</name>
    <dbReference type="NCBI Taxonomy" id="396015"/>
    <lineage>
        <taxon>Bacteria</taxon>
        <taxon>Bacillati</taxon>
        <taxon>Actinomycetota</taxon>
        <taxon>Actinomycetes</taxon>
        <taxon>Micrococcales</taxon>
        <taxon>Micrococcaceae</taxon>
        <taxon>Rothia</taxon>
    </lineage>
</organism>
<evidence type="ECO:0000313" key="1">
    <source>
        <dbReference type="EMBL" id="QNV37430.1"/>
    </source>
</evidence>
<dbReference type="EMBL" id="CP061539">
    <property type="protein sequence ID" value="QNV37430.1"/>
    <property type="molecule type" value="Genomic_DNA"/>
</dbReference>
<protein>
    <recommendedName>
        <fullName evidence="3">DoxX family membrane protein</fullName>
    </recommendedName>
</protein>
<reference evidence="1 2" key="1">
    <citation type="submission" date="2020-09" db="EMBL/GenBank/DDBJ databases">
        <title>Investigation of environmental microbes.</title>
        <authorList>
            <person name="Ou Y."/>
            <person name="Kang Q."/>
        </authorList>
    </citation>
    <scope>NUCLEOTIDE SEQUENCE [LARGE SCALE GENOMIC DNA]</scope>
    <source>
        <strain evidence="1 2">KJZ-14</strain>
    </source>
</reference>
<dbReference type="KEGG" id="rter:IDM49_09400"/>
<dbReference type="GeneID" id="96624454"/>
<proteinExistence type="predicted"/>
<evidence type="ECO:0008006" key="3">
    <source>
        <dbReference type="Google" id="ProtNLM"/>
    </source>
</evidence>
<evidence type="ECO:0000313" key="2">
    <source>
        <dbReference type="Proteomes" id="UP000516404"/>
    </source>
</evidence>